<dbReference type="PANTHER" id="PTHR30290">
    <property type="entry name" value="PERIPLASMIC BINDING COMPONENT OF ABC TRANSPORTER"/>
    <property type="match status" value="1"/>
</dbReference>
<keyword evidence="4" id="KW-0732">Signal</keyword>
<feature type="non-terminal residue" evidence="6">
    <location>
        <position position="1"/>
    </location>
</feature>
<dbReference type="Pfam" id="PF00496">
    <property type="entry name" value="SBP_bac_5"/>
    <property type="match status" value="1"/>
</dbReference>
<keyword evidence="3" id="KW-0813">Transport</keyword>
<dbReference type="AlphaFoldDB" id="A0A382T561"/>
<evidence type="ECO:0000313" key="6">
    <source>
        <dbReference type="EMBL" id="SVD16431.1"/>
    </source>
</evidence>
<feature type="domain" description="Solute-binding protein family 5" evidence="5">
    <location>
        <begin position="18"/>
        <end position="213"/>
    </location>
</feature>
<reference evidence="6" key="1">
    <citation type="submission" date="2018-05" db="EMBL/GenBank/DDBJ databases">
        <authorList>
            <person name="Lanie J.A."/>
            <person name="Ng W.-L."/>
            <person name="Kazmierczak K.M."/>
            <person name="Andrzejewski T.M."/>
            <person name="Davidsen T.M."/>
            <person name="Wayne K.J."/>
            <person name="Tettelin H."/>
            <person name="Glass J.I."/>
            <person name="Rusch D."/>
            <person name="Podicherti R."/>
            <person name="Tsui H.-C.T."/>
            <person name="Winkler M.E."/>
        </authorList>
    </citation>
    <scope>NUCLEOTIDE SEQUENCE</scope>
</reference>
<evidence type="ECO:0000256" key="1">
    <source>
        <dbReference type="ARBA" id="ARBA00004196"/>
    </source>
</evidence>
<comment type="subcellular location">
    <subcellularLocation>
        <location evidence="1">Cell envelope</location>
    </subcellularLocation>
</comment>
<dbReference type="InterPro" id="IPR039424">
    <property type="entry name" value="SBP_5"/>
</dbReference>
<dbReference type="Gene3D" id="3.40.190.10">
    <property type="entry name" value="Periplasmic binding protein-like II"/>
    <property type="match status" value="1"/>
</dbReference>
<comment type="similarity">
    <text evidence="2">Belongs to the bacterial solute-binding protein 5 family.</text>
</comment>
<dbReference type="GO" id="GO:0030313">
    <property type="term" value="C:cell envelope"/>
    <property type="evidence" value="ECO:0007669"/>
    <property type="project" value="UniProtKB-SubCell"/>
</dbReference>
<evidence type="ECO:0000256" key="2">
    <source>
        <dbReference type="ARBA" id="ARBA00005695"/>
    </source>
</evidence>
<organism evidence="6">
    <name type="scientific">marine metagenome</name>
    <dbReference type="NCBI Taxonomy" id="408172"/>
    <lineage>
        <taxon>unclassified sequences</taxon>
        <taxon>metagenomes</taxon>
        <taxon>ecological metagenomes</taxon>
    </lineage>
</organism>
<dbReference type="SUPFAM" id="SSF53850">
    <property type="entry name" value="Periplasmic binding protein-like II"/>
    <property type="match status" value="1"/>
</dbReference>
<proteinExistence type="inferred from homology"/>
<accession>A0A382T561</accession>
<dbReference type="EMBL" id="UINC01133478">
    <property type="protein sequence ID" value="SVD16431.1"/>
    <property type="molecule type" value="Genomic_DNA"/>
</dbReference>
<dbReference type="Gene3D" id="3.10.105.10">
    <property type="entry name" value="Dipeptide-binding Protein, Domain 3"/>
    <property type="match status" value="1"/>
</dbReference>
<name>A0A382T561_9ZZZZ</name>
<dbReference type="InterPro" id="IPR000914">
    <property type="entry name" value="SBP_5_dom"/>
</dbReference>
<dbReference type="PANTHER" id="PTHR30290:SF10">
    <property type="entry name" value="PERIPLASMIC OLIGOPEPTIDE-BINDING PROTEIN-RELATED"/>
    <property type="match status" value="1"/>
</dbReference>
<evidence type="ECO:0000256" key="3">
    <source>
        <dbReference type="ARBA" id="ARBA00022448"/>
    </source>
</evidence>
<gene>
    <name evidence="6" type="ORF">METZ01_LOCUS369285</name>
</gene>
<sequence length="301" mass="34365">IHRTFRHPSGANLLPYENNEVGRAAVQANELRRVLNDPVLSKELDSNLADGTWYVFFGTRKPPFNDPRVRQAVSRAINREAICRAILGGAAVPAYSMLPRTFEAYDDYNAYQDYNPVEAKRLMAKAGYPNGRGFPTVEMWLRQASPETKLAAEAIQAMLLEHLGMRITFRSADYPVFTDAMFKWTIQLGLVPFFADFRDPKNMLDMIWRPGESGRARHDFNNPEFLRLLDAADNEPEVTKRNDIYRQAERILVTEIGAAFVYHPVQNTLFKPWIKGLKTNKFGGKTFVVTDLYIGNEILDN</sequence>
<protein>
    <recommendedName>
        <fullName evidence="5">Solute-binding protein family 5 domain-containing protein</fullName>
    </recommendedName>
</protein>
<dbReference type="GO" id="GO:1904680">
    <property type="term" value="F:peptide transmembrane transporter activity"/>
    <property type="evidence" value="ECO:0007669"/>
    <property type="project" value="TreeGrafter"/>
</dbReference>
<dbReference type="GO" id="GO:0015833">
    <property type="term" value="P:peptide transport"/>
    <property type="evidence" value="ECO:0007669"/>
    <property type="project" value="TreeGrafter"/>
</dbReference>
<evidence type="ECO:0000256" key="4">
    <source>
        <dbReference type="ARBA" id="ARBA00022729"/>
    </source>
</evidence>
<evidence type="ECO:0000259" key="5">
    <source>
        <dbReference type="Pfam" id="PF00496"/>
    </source>
</evidence>